<dbReference type="Pfam" id="PF05283">
    <property type="entry name" value="MGC-24"/>
    <property type="match status" value="2"/>
</dbReference>
<dbReference type="HOGENOM" id="CLU_1739879_0_0_1"/>
<dbReference type="eggNOG" id="ENOG502S6M0">
    <property type="taxonomic scope" value="Eukaryota"/>
</dbReference>
<dbReference type="AlphaFoldDB" id="W5MB70"/>
<evidence type="ECO:0000256" key="7">
    <source>
        <dbReference type="ARBA" id="ARBA00023180"/>
    </source>
</evidence>
<dbReference type="GeneTree" id="ENSGT00530000063929"/>
<keyword evidence="4" id="KW-0732">Signal</keyword>
<keyword evidence="7" id="KW-0325">Glycoprotein</keyword>
<dbReference type="GO" id="GO:0031410">
    <property type="term" value="C:cytoplasmic vesicle"/>
    <property type="evidence" value="ECO:0000318"/>
    <property type="project" value="GO_Central"/>
</dbReference>
<keyword evidence="10" id="KW-1185">Reference proteome</keyword>
<reference evidence="10" key="1">
    <citation type="submission" date="2011-12" db="EMBL/GenBank/DDBJ databases">
        <title>The Draft Genome of Lepisosteus oculatus.</title>
        <authorList>
            <consortium name="The Broad Institute Genome Assembly &amp; Analysis Group"/>
            <consortium name="Computational R&amp;D Group"/>
            <consortium name="and Sequencing Platform"/>
            <person name="Di Palma F."/>
            <person name="Alfoldi J."/>
            <person name="Johnson J."/>
            <person name="Berlin A."/>
            <person name="Gnerre S."/>
            <person name="Jaffe D."/>
            <person name="MacCallum I."/>
            <person name="Young S."/>
            <person name="Walker B.J."/>
            <person name="Lander E.S."/>
            <person name="Lindblad-Toh K."/>
        </authorList>
    </citation>
    <scope>NUCLEOTIDE SEQUENCE [LARGE SCALE GENOMIC DNA]</scope>
</reference>
<organism evidence="9 10">
    <name type="scientific">Lepisosteus oculatus</name>
    <name type="common">Spotted gar</name>
    <dbReference type="NCBI Taxonomy" id="7918"/>
    <lineage>
        <taxon>Eukaryota</taxon>
        <taxon>Metazoa</taxon>
        <taxon>Chordata</taxon>
        <taxon>Craniata</taxon>
        <taxon>Vertebrata</taxon>
        <taxon>Euteleostomi</taxon>
        <taxon>Actinopterygii</taxon>
        <taxon>Neopterygii</taxon>
        <taxon>Holostei</taxon>
        <taxon>Semionotiformes</taxon>
        <taxon>Lepisosteidae</taxon>
        <taxon>Lepisosteus</taxon>
    </lineage>
</organism>
<evidence type="ECO:0000256" key="1">
    <source>
        <dbReference type="ARBA" id="ARBA00004479"/>
    </source>
</evidence>
<proteinExistence type="inferred from homology"/>
<dbReference type="Proteomes" id="UP000018468">
    <property type="component" value="Linkage group LG6"/>
</dbReference>
<evidence type="ECO:0000313" key="9">
    <source>
        <dbReference type="Ensembl" id="ENSLOCP00000005629.1"/>
    </source>
</evidence>
<comment type="similarity">
    <text evidence="2">Belongs to the CD164 family.</text>
</comment>
<keyword evidence="6 8" id="KW-0472">Membrane</keyword>
<evidence type="ECO:0000313" key="10">
    <source>
        <dbReference type="Proteomes" id="UP000018468"/>
    </source>
</evidence>
<evidence type="ECO:0000256" key="2">
    <source>
        <dbReference type="ARBA" id="ARBA00005341"/>
    </source>
</evidence>
<dbReference type="OMA" id="VQGGCKQ"/>
<dbReference type="InParanoid" id="W5MB70"/>
<dbReference type="Ensembl" id="ENSLOCT00000005637.1">
    <property type="protein sequence ID" value="ENSLOCP00000005629.1"/>
    <property type="gene ID" value="ENSLOCG00000004699.1"/>
</dbReference>
<dbReference type="InterPro" id="IPR007947">
    <property type="entry name" value="CD164_MGC24"/>
</dbReference>
<evidence type="ECO:0000256" key="5">
    <source>
        <dbReference type="ARBA" id="ARBA00022989"/>
    </source>
</evidence>
<comment type="subcellular location">
    <subcellularLocation>
        <location evidence="1">Membrane</location>
        <topology evidence="1">Single-pass type I membrane protein</topology>
    </subcellularLocation>
</comment>
<reference evidence="9" key="3">
    <citation type="submission" date="2025-09" db="UniProtKB">
        <authorList>
            <consortium name="Ensembl"/>
        </authorList>
    </citation>
    <scope>IDENTIFICATION</scope>
</reference>
<reference evidence="9" key="2">
    <citation type="submission" date="2025-08" db="UniProtKB">
        <authorList>
            <consortium name="Ensembl"/>
        </authorList>
    </citation>
    <scope>IDENTIFICATION</scope>
</reference>
<evidence type="ECO:0000256" key="3">
    <source>
        <dbReference type="ARBA" id="ARBA00022692"/>
    </source>
</evidence>
<keyword evidence="3 8" id="KW-0812">Transmembrane</keyword>
<dbReference type="PANTHER" id="PTHR11337:SF11">
    <property type="entry name" value="CD164 SIALOMUCIN-LIKE 2 PROTEIN"/>
    <property type="match status" value="1"/>
</dbReference>
<evidence type="ECO:0000256" key="6">
    <source>
        <dbReference type="ARBA" id="ARBA00023136"/>
    </source>
</evidence>
<evidence type="ECO:0000256" key="8">
    <source>
        <dbReference type="SAM" id="Phobius"/>
    </source>
</evidence>
<feature type="transmembrane region" description="Helical" evidence="8">
    <location>
        <begin position="83"/>
        <end position="104"/>
    </location>
</feature>
<dbReference type="Bgee" id="ENSLOCG00000004699">
    <property type="expression patterns" value="Expressed in muscle tissue and 12 other cell types or tissues"/>
</dbReference>
<dbReference type="PANTHER" id="PTHR11337">
    <property type="entry name" value="MUCIN/PORIMIN"/>
    <property type="match status" value="1"/>
</dbReference>
<dbReference type="GO" id="GO:0016020">
    <property type="term" value="C:membrane"/>
    <property type="evidence" value="ECO:0007669"/>
    <property type="project" value="UniProtKB-SubCell"/>
</dbReference>
<accession>W5MB70</accession>
<evidence type="ECO:0000256" key="4">
    <source>
        <dbReference type="ARBA" id="ARBA00022729"/>
    </source>
</evidence>
<name>W5MB70_LEPOC</name>
<keyword evidence="5 8" id="KW-1133">Transmembrane helix</keyword>
<protein>
    <submittedName>
        <fullName evidence="9">CD164 molecule like 2</fullName>
    </submittedName>
</protein>
<sequence>DCSQLMSCTDCISGDSSMNITGCVWRQCDNGNDTGCVASSEESQGCSLYNDTAMCIGNPGSSNSDGPSPTEPVPVYKQANFDLSSFIGGIILVLGAQAGIFFIMKFVKSRDSTYETLILEPQ</sequence>
<dbReference type="EMBL" id="AHAT01009593">
    <property type="status" value="NOT_ANNOTATED_CDS"/>
    <property type="molecule type" value="Genomic_DNA"/>
</dbReference>